<evidence type="ECO:0000313" key="3">
    <source>
        <dbReference type="EMBL" id="KKT38965.1"/>
    </source>
</evidence>
<dbReference type="GO" id="GO:0009103">
    <property type="term" value="P:lipopolysaccharide biosynthetic process"/>
    <property type="evidence" value="ECO:0007669"/>
    <property type="project" value="TreeGrafter"/>
</dbReference>
<accession>A0A0G1GWC7</accession>
<keyword evidence="1 3" id="KW-0808">Transferase</keyword>
<protein>
    <submittedName>
        <fullName evidence="3">Glycosyltransferase PslH</fullName>
    </submittedName>
</protein>
<evidence type="ECO:0000256" key="1">
    <source>
        <dbReference type="ARBA" id="ARBA00022679"/>
    </source>
</evidence>
<dbReference type="SUPFAM" id="SSF53756">
    <property type="entry name" value="UDP-Glycosyltransferase/glycogen phosphorylase"/>
    <property type="match status" value="1"/>
</dbReference>
<evidence type="ECO:0000313" key="4">
    <source>
        <dbReference type="Proteomes" id="UP000034617"/>
    </source>
</evidence>
<dbReference type="PANTHER" id="PTHR46401">
    <property type="entry name" value="GLYCOSYLTRANSFERASE WBBK-RELATED"/>
    <property type="match status" value="1"/>
</dbReference>
<organism evidence="3 4">
    <name type="scientific">Candidatus Gottesmanbacteria bacterium GW2011_GWB1_44_11c</name>
    <dbReference type="NCBI Taxonomy" id="1618447"/>
    <lineage>
        <taxon>Bacteria</taxon>
        <taxon>Candidatus Gottesmaniibacteriota</taxon>
    </lineage>
</organism>
<dbReference type="Pfam" id="PF13439">
    <property type="entry name" value="Glyco_transf_4"/>
    <property type="match status" value="1"/>
</dbReference>
<reference evidence="3 4" key="1">
    <citation type="journal article" date="2015" name="Nature">
        <title>rRNA introns, odd ribosomes, and small enigmatic genomes across a large radiation of phyla.</title>
        <authorList>
            <person name="Brown C.T."/>
            <person name="Hug L.A."/>
            <person name="Thomas B.C."/>
            <person name="Sharon I."/>
            <person name="Castelle C.J."/>
            <person name="Singh A."/>
            <person name="Wilkins M.J."/>
            <person name="Williams K.H."/>
            <person name="Banfield J.F."/>
        </authorList>
    </citation>
    <scope>NUCLEOTIDE SEQUENCE [LARGE SCALE GENOMIC DNA]</scope>
</reference>
<name>A0A0G1GWC7_9BACT</name>
<dbReference type="Proteomes" id="UP000034617">
    <property type="component" value="Unassembled WGS sequence"/>
</dbReference>
<evidence type="ECO:0000259" key="2">
    <source>
        <dbReference type="Pfam" id="PF13439"/>
    </source>
</evidence>
<dbReference type="GO" id="GO:0016757">
    <property type="term" value="F:glycosyltransferase activity"/>
    <property type="evidence" value="ECO:0007669"/>
    <property type="project" value="TreeGrafter"/>
</dbReference>
<feature type="domain" description="Glycosyltransferase subfamily 4-like N-terminal" evidence="2">
    <location>
        <begin position="16"/>
        <end position="207"/>
    </location>
</feature>
<sequence>MNVLFISAVLPYPLHSGGQVRLYNLLKLLSRKHDITLFSFIRNENERQYVKELSFIKKIKLFYRGRAWQPKYILRSLTSPLPLLLSSYENQEMKEDIRQELENNHYSLIHCEPFYVCPSLPEDLPCPMVIAEHNIEYEIYESYVQQFPISFFRPFLHTDVTKIKKQEKAVWGKAHTIIAVSGHDASVIRSSVGEKGVTVIPNGVDTTYFSYEKKLFNKKNPRFLFVGNFLWIPNVKAVQRLIRAIWPKVIRGMPRGHLTIVGKHLSLQLQEKARELHIEYKEYGGDIRDAYKSSDILLAPMTISGGTKFKILEAMASGCLVITTKDGMEGIDAEKDTHVLEAETASDYLSRIQSVLGNPKKFQTMTQKARSLIESQYDWKLSAEKQAEVWEHTK</sequence>
<gene>
    <name evidence="3" type="ORF">UW22_C0003G0007</name>
</gene>
<proteinExistence type="predicted"/>
<comment type="caution">
    <text evidence="3">The sequence shown here is derived from an EMBL/GenBank/DDBJ whole genome shotgun (WGS) entry which is preliminary data.</text>
</comment>
<dbReference type="AlphaFoldDB" id="A0A0G1GWC7"/>
<dbReference type="EMBL" id="LCHM01000003">
    <property type="protein sequence ID" value="KKT38965.1"/>
    <property type="molecule type" value="Genomic_DNA"/>
</dbReference>
<dbReference type="Gene3D" id="3.40.50.2000">
    <property type="entry name" value="Glycogen Phosphorylase B"/>
    <property type="match status" value="2"/>
</dbReference>
<dbReference type="CDD" id="cd03801">
    <property type="entry name" value="GT4_PimA-like"/>
    <property type="match status" value="1"/>
</dbReference>
<dbReference type="InterPro" id="IPR028098">
    <property type="entry name" value="Glyco_trans_4-like_N"/>
</dbReference>
<dbReference type="Pfam" id="PF13692">
    <property type="entry name" value="Glyco_trans_1_4"/>
    <property type="match status" value="1"/>
</dbReference>
<dbReference type="PANTHER" id="PTHR46401:SF2">
    <property type="entry name" value="GLYCOSYLTRANSFERASE WBBK-RELATED"/>
    <property type="match status" value="1"/>
</dbReference>